<accession>A0A319ETF7</accession>
<evidence type="ECO:0000313" key="3">
    <source>
        <dbReference type="Proteomes" id="UP000248423"/>
    </source>
</evidence>
<proteinExistence type="predicted"/>
<dbReference type="EMBL" id="KZ826369">
    <property type="protein sequence ID" value="PYI04459.1"/>
    <property type="molecule type" value="Genomic_DNA"/>
</dbReference>
<name>A0A319ETF7_ASPSB</name>
<dbReference type="OrthoDB" id="4420847at2759"/>
<evidence type="ECO:0000256" key="1">
    <source>
        <dbReference type="SAM" id="SignalP"/>
    </source>
</evidence>
<dbReference type="AlphaFoldDB" id="A0A319ETF7"/>
<keyword evidence="1" id="KW-0732">Signal</keyword>
<feature type="signal peptide" evidence="1">
    <location>
        <begin position="1"/>
        <end position="25"/>
    </location>
</feature>
<reference evidence="2 3" key="1">
    <citation type="submission" date="2018-02" db="EMBL/GenBank/DDBJ databases">
        <title>The genomes of Aspergillus section Nigri reveals drivers in fungal speciation.</title>
        <authorList>
            <consortium name="DOE Joint Genome Institute"/>
            <person name="Vesth T.C."/>
            <person name="Nybo J."/>
            <person name="Theobald S."/>
            <person name="Brandl J."/>
            <person name="Frisvad J.C."/>
            <person name="Nielsen K.F."/>
            <person name="Lyhne E.K."/>
            <person name="Kogle M.E."/>
            <person name="Kuo A."/>
            <person name="Riley R."/>
            <person name="Clum A."/>
            <person name="Nolan M."/>
            <person name="Lipzen A."/>
            <person name="Salamov A."/>
            <person name="Henrissat B."/>
            <person name="Wiebenga A."/>
            <person name="De vries R.P."/>
            <person name="Grigoriev I.V."/>
            <person name="Mortensen U.H."/>
            <person name="Andersen M.R."/>
            <person name="Baker S.E."/>
        </authorList>
    </citation>
    <scope>NUCLEOTIDE SEQUENCE [LARGE SCALE GENOMIC DNA]</scope>
    <source>
        <strain evidence="2 3">CBS 121057</strain>
    </source>
</reference>
<gene>
    <name evidence="2" type="ORF">BO78DRAFT_320471</name>
</gene>
<dbReference type="VEuPathDB" id="FungiDB:BO78DRAFT_320471"/>
<dbReference type="Proteomes" id="UP000248423">
    <property type="component" value="Unassembled WGS sequence"/>
</dbReference>
<evidence type="ECO:0000313" key="2">
    <source>
        <dbReference type="EMBL" id="PYI04459.1"/>
    </source>
</evidence>
<feature type="chain" id="PRO_5016420111" evidence="1">
    <location>
        <begin position="26"/>
        <end position="293"/>
    </location>
</feature>
<protein>
    <submittedName>
        <fullName evidence="2">Uncharacterized protein</fullName>
    </submittedName>
</protein>
<sequence>MWPKSISAQSGFALASLLLTTGVSAAAVPSGPVSVSVTPSFVADVAENTHISTTGADGEATPVPVVGGPDCWDENNQTTGGWALLGINSAGTYLPSAVSEFSETIPVITVSSNGDPTYSPSKTTGDTATEVKRASTPTVSDTKYHILEEALGKKTPKVGEGYALKLKVVRDTVLGVDIPDHYLLVTGYVKQELGETGSIELTFDGYCFDIGRRGTNGDEIYFNDRCGTTSATSWYSRENAKYEILGEIKSGLTATRINNLGKEVAKEMNKKKYNTLTNNCRDFVLKLYKEIKA</sequence>
<keyword evidence="3" id="KW-1185">Reference proteome</keyword>
<organism evidence="2 3">
    <name type="scientific">Aspergillus sclerotiicarbonarius (strain CBS 121057 / IBT 28362)</name>
    <dbReference type="NCBI Taxonomy" id="1448318"/>
    <lineage>
        <taxon>Eukaryota</taxon>
        <taxon>Fungi</taxon>
        <taxon>Dikarya</taxon>
        <taxon>Ascomycota</taxon>
        <taxon>Pezizomycotina</taxon>
        <taxon>Eurotiomycetes</taxon>
        <taxon>Eurotiomycetidae</taxon>
        <taxon>Eurotiales</taxon>
        <taxon>Aspergillaceae</taxon>
        <taxon>Aspergillus</taxon>
        <taxon>Aspergillus subgen. Circumdati</taxon>
    </lineage>
</organism>